<evidence type="ECO:0008006" key="4">
    <source>
        <dbReference type="Google" id="ProtNLM"/>
    </source>
</evidence>
<sequence>MSQRDSEVGVEYGDNNTNMKILAASQRNLDIVRTFRHSRVLHVRVGNSFVTKDIEKVVRHRVTTQLGDVDAELQEYIIDTLTKASNGVYLLAEFQLNDLAQIPEPDIKRYLDLNPCLTELENLYRSIFRKMNSSPKMIKKLAQDCLLWALHSKSNLCSGTFIDAVSLENKSFTKPGSPYDADTLSDVTFWLLNISDLNVIRVKPIHPSLQTFMTNPTTPHPSELQKFFPDKETANAKMAVMCLRRLTLDIEPRDFWDTCLFYCARYFDSHIKNSLSTLPEDLKAMLRQILDEKPEVYLKRILAWRFTAREYGYPKVTCIAAVGFRDVLKKFISGGMDVNQTTDRYTALHCAIRGLSAEYNENTSIIELLLDAGADWNFDARDIPSEIPVECYETLLNTALSYYVDSAVEIIVNHRSFNFAEWIQTIHEKHLDWVRVLIKHGAKWPYCA</sequence>
<dbReference type="InterPro" id="IPR002110">
    <property type="entry name" value="Ankyrin_rpt"/>
</dbReference>
<dbReference type="InterPro" id="IPR036770">
    <property type="entry name" value="Ankyrin_rpt-contain_sf"/>
</dbReference>
<reference evidence="3" key="1">
    <citation type="journal article" date="2015" name="Genome Announc.">
        <title>Draft genome sequence of Talaromyces cellulolyticus strain Y-94, a source of lignocellulosic biomass-degrading enzymes.</title>
        <authorList>
            <person name="Fujii T."/>
            <person name="Koike H."/>
            <person name="Sawayama S."/>
            <person name="Yano S."/>
            <person name="Inoue H."/>
        </authorList>
    </citation>
    <scope>NUCLEOTIDE SEQUENCE [LARGE SCALE GENOMIC DNA]</scope>
    <source>
        <strain evidence="3">Y-94</strain>
    </source>
</reference>
<dbReference type="PANTHER" id="PTHR10039:SF16">
    <property type="entry name" value="GPI INOSITOL-DEACYLASE"/>
    <property type="match status" value="1"/>
</dbReference>
<dbReference type="SMART" id="SM00248">
    <property type="entry name" value="ANK"/>
    <property type="match status" value="3"/>
</dbReference>
<gene>
    <name evidence="2" type="ORF">TCE0_022f06620</name>
</gene>
<dbReference type="SUPFAM" id="SSF48403">
    <property type="entry name" value="Ankyrin repeat"/>
    <property type="match status" value="1"/>
</dbReference>
<proteinExistence type="predicted"/>
<feature type="repeat" description="ANK" evidence="1">
    <location>
        <begin position="343"/>
        <end position="381"/>
    </location>
</feature>
<keyword evidence="1" id="KW-0040">ANK repeat</keyword>
<evidence type="ECO:0000313" key="2">
    <source>
        <dbReference type="EMBL" id="GAM37043.1"/>
    </source>
</evidence>
<accession>A0A6V8HFJ9</accession>
<protein>
    <recommendedName>
        <fullName evidence="4">Ankyrin repeat protein</fullName>
    </recommendedName>
</protein>
<name>A0A6V8HFJ9_TALPI</name>
<dbReference type="EMBL" id="DF933818">
    <property type="protein sequence ID" value="GAM37043.1"/>
    <property type="molecule type" value="Genomic_DNA"/>
</dbReference>
<evidence type="ECO:0000313" key="3">
    <source>
        <dbReference type="Proteomes" id="UP000053095"/>
    </source>
</evidence>
<evidence type="ECO:0000256" key="1">
    <source>
        <dbReference type="PROSITE-ProRule" id="PRU00023"/>
    </source>
</evidence>
<dbReference type="Proteomes" id="UP000053095">
    <property type="component" value="Unassembled WGS sequence"/>
</dbReference>
<keyword evidence="3" id="KW-1185">Reference proteome</keyword>
<dbReference type="AlphaFoldDB" id="A0A6V8HFJ9"/>
<comment type="caution">
    <text evidence="2">The sequence shown here is derived from an EMBL/GenBank/DDBJ whole genome shotgun (WGS) entry which is preliminary data.</text>
</comment>
<dbReference type="Pfam" id="PF00023">
    <property type="entry name" value="Ank"/>
    <property type="match status" value="1"/>
</dbReference>
<dbReference type="PANTHER" id="PTHR10039">
    <property type="entry name" value="AMELOGENIN"/>
    <property type="match status" value="1"/>
</dbReference>
<dbReference type="Gene3D" id="1.25.40.20">
    <property type="entry name" value="Ankyrin repeat-containing domain"/>
    <property type="match status" value="1"/>
</dbReference>
<dbReference type="PROSITE" id="PS50088">
    <property type="entry name" value="ANK_REPEAT"/>
    <property type="match status" value="1"/>
</dbReference>
<organism evidence="2 3">
    <name type="scientific">Talaromyces pinophilus</name>
    <name type="common">Penicillium pinophilum</name>
    <dbReference type="NCBI Taxonomy" id="128442"/>
    <lineage>
        <taxon>Eukaryota</taxon>
        <taxon>Fungi</taxon>
        <taxon>Dikarya</taxon>
        <taxon>Ascomycota</taxon>
        <taxon>Pezizomycotina</taxon>
        <taxon>Eurotiomycetes</taxon>
        <taxon>Eurotiomycetidae</taxon>
        <taxon>Eurotiales</taxon>
        <taxon>Trichocomaceae</taxon>
        <taxon>Talaromyces</taxon>
        <taxon>Talaromyces sect. Talaromyces</taxon>
    </lineage>
</organism>